<comment type="caution">
    <text evidence="2">The sequence shown here is derived from an EMBL/GenBank/DDBJ whole genome shotgun (WGS) entry which is preliminary data.</text>
</comment>
<sequence length="487" mass="55352">MRNKNELAILNQDGTLKQIKSGSLQNEIVGKDISLIVGKEWTLVETSGTRICLSLAATVADSYCFFSNSEDLDWELEKVEEGCEEYNYFVDPTKCYTIGKEGQDICEEEIVYRRLYKRDTESQQGRIFLPTLPEDTGNGTNETAPVVETAIVDPNATLWLPMDDEDYFNATGNNTKTIESPSVATELWNQIDMELNEILGLSKPTNSDETGRSDNPGMENPKTTRRRKGRSANVDTLAQLNLTYKNPVYEFLEISKRIMKKTCPPYYVKPTFLDLAIGSFIRIQQVHYKFPENTFKHSGFLRVLEALKSCEANATQINFTSPGCDGKVSGNMSVYGEFIELHITRVQSPLDRDPIIETTWKVFFNAHSICYHSFNKLYNDHHRFTTWMMPLFQNGINDLWVKGRITETSLGGLFGNQIEVQDNLAMCASASRMETDYPWDLPRPQKSTAFMSKVIRRKRDLENSAEATGNCMDLDKPMVCANIMLPH</sequence>
<keyword evidence="3" id="KW-1185">Reference proteome</keyword>
<feature type="region of interest" description="Disordered" evidence="1">
    <location>
        <begin position="199"/>
        <end position="232"/>
    </location>
</feature>
<gene>
    <name evidence="2" type="ORF">ODALV1_LOCUS9000</name>
</gene>
<evidence type="ECO:0000313" key="3">
    <source>
        <dbReference type="Proteomes" id="UP001642540"/>
    </source>
</evidence>
<proteinExistence type="predicted"/>
<dbReference type="EMBL" id="CAXLJM020000027">
    <property type="protein sequence ID" value="CAL8095199.1"/>
    <property type="molecule type" value="Genomic_DNA"/>
</dbReference>
<protein>
    <submittedName>
        <fullName evidence="2">Uncharacterized protein</fullName>
    </submittedName>
</protein>
<accession>A0ABP1QBU2</accession>
<dbReference type="Proteomes" id="UP001642540">
    <property type="component" value="Unassembled WGS sequence"/>
</dbReference>
<name>A0ABP1QBU2_9HEXA</name>
<evidence type="ECO:0000313" key="2">
    <source>
        <dbReference type="EMBL" id="CAL8095199.1"/>
    </source>
</evidence>
<organism evidence="2 3">
    <name type="scientific">Orchesella dallaii</name>
    <dbReference type="NCBI Taxonomy" id="48710"/>
    <lineage>
        <taxon>Eukaryota</taxon>
        <taxon>Metazoa</taxon>
        <taxon>Ecdysozoa</taxon>
        <taxon>Arthropoda</taxon>
        <taxon>Hexapoda</taxon>
        <taxon>Collembola</taxon>
        <taxon>Entomobryomorpha</taxon>
        <taxon>Entomobryoidea</taxon>
        <taxon>Orchesellidae</taxon>
        <taxon>Orchesellinae</taxon>
        <taxon>Orchesella</taxon>
    </lineage>
</organism>
<evidence type="ECO:0000256" key="1">
    <source>
        <dbReference type="SAM" id="MobiDB-lite"/>
    </source>
</evidence>
<reference evidence="2 3" key="1">
    <citation type="submission" date="2024-08" db="EMBL/GenBank/DDBJ databases">
        <authorList>
            <person name="Cucini C."/>
            <person name="Frati F."/>
        </authorList>
    </citation>
    <scope>NUCLEOTIDE SEQUENCE [LARGE SCALE GENOMIC DNA]</scope>
</reference>